<dbReference type="PROSITE" id="PS51012">
    <property type="entry name" value="ABC_TM2"/>
    <property type="match status" value="1"/>
</dbReference>
<comment type="caution">
    <text evidence="9">The sequence shown here is derived from an EMBL/GenBank/DDBJ whole genome shotgun (WGS) entry which is preliminary data.</text>
</comment>
<keyword evidence="3 6" id="KW-1133">Transmembrane helix</keyword>
<dbReference type="InterPro" id="IPR047817">
    <property type="entry name" value="ABC2_TM_bact-type"/>
</dbReference>
<evidence type="ECO:0000256" key="3">
    <source>
        <dbReference type="ARBA" id="ARBA00022989"/>
    </source>
</evidence>
<proteinExistence type="inferred from homology"/>
<sequence>MSTTPPSASVTAPVPAPAGRASTTRTRLAALGRAELTLLGRNRNNLFIAVLMPLLMVFLLRSSLGGLDTETLPMGTGAATLIGGTGMIVLLVVYMGLVSSLVARREELVLKRLRTGEASDAEILAGASLPSAAIALVQCAVLTVAGFAVLDVAAPARPDLLVLGLLAAIALMAGLAAVTTAVTRSVESAGLTTLPLFLVSAFGSGLFVPRDALPPLAADLCGLLPLSGVMEFVRAGWLGTAHAGSLLTAALNTVAWGVLTGWAVRQWFRWEPRR</sequence>
<feature type="compositionally biased region" description="Low complexity" evidence="7">
    <location>
        <begin position="1"/>
        <end position="13"/>
    </location>
</feature>
<keyword evidence="2 6" id="KW-0812">Transmembrane</keyword>
<feature type="transmembrane region" description="Helical" evidence="6">
    <location>
        <begin position="123"/>
        <end position="148"/>
    </location>
</feature>
<feature type="transmembrane region" description="Helical" evidence="6">
    <location>
        <begin position="46"/>
        <end position="64"/>
    </location>
</feature>
<name>A0ABP7N656_9ACTN</name>
<evidence type="ECO:0000313" key="10">
    <source>
        <dbReference type="Proteomes" id="UP001501000"/>
    </source>
</evidence>
<dbReference type="Pfam" id="PF01061">
    <property type="entry name" value="ABC2_membrane"/>
    <property type="match status" value="1"/>
</dbReference>
<comment type="similarity">
    <text evidence="6">Belongs to the ABC-2 integral membrane protein family.</text>
</comment>
<dbReference type="PANTHER" id="PTHR43027">
    <property type="entry name" value="DOXORUBICIN RESISTANCE ABC TRANSPORTER PERMEASE PROTEIN DRRC-RELATED"/>
    <property type="match status" value="1"/>
</dbReference>
<keyword evidence="6" id="KW-0813">Transport</keyword>
<feature type="transmembrane region" description="Helical" evidence="6">
    <location>
        <begin position="189"/>
        <end position="208"/>
    </location>
</feature>
<evidence type="ECO:0000256" key="5">
    <source>
        <dbReference type="ARBA" id="ARBA00023251"/>
    </source>
</evidence>
<feature type="region of interest" description="Disordered" evidence="7">
    <location>
        <begin position="1"/>
        <end position="21"/>
    </location>
</feature>
<keyword evidence="6" id="KW-1003">Cell membrane</keyword>
<dbReference type="InterPro" id="IPR000412">
    <property type="entry name" value="ABC_2_transport"/>
</dbReference>
<gene>
    <name evidence="9" type="ORF">GCM10022244_52870</name>
</gene>
<feature type="transmembrane region" description="Helical" evidence="6">
    <location>
        <begin position="243"/>
        <end position="264"/>
    </location>
</feature>
<evidence type="ECO:0000313" key="9">
    <source>
        <dbReference type="EMBL" id="GAA3937940.1"/>
    </source>
</evidence>
<keyword evidence="5" id="KW-0046">Antibiotic resistance</keyword>
<protein>
    <recommendedName>
        <fullName evidence="6">Transport permease protein</fullName>
    </recommendedName>
</protein>
<evidence type="ECO:0000256" key="6">
    <source>
        <dbReference type="RuleBase" id="RU361157"/>
    </source>
</evidence>
<dbReference type="Proteomes" id="UP001501000">
    <property type="component" value="Unassembled WGS sequence"/>
</dbReference>
<feature type="transmembrane region" description="Helical" evidence="6">
    <location>
        <begin position="160"/>
        <end position="182"/>
    </location>
</feature>
<evidence type="ECO:0000259" key="8">
    <source>
        <dbReference type="PROSITE" id="PS51012"/>
    </source>
</evidence>
<dbReference type="PIRSF" id="PIRSF006648">
    <property type="entry name" value="DrrB"/>
    <property type="match status" value="1"/>
</dbReference>
<dbReference type="InterPro" id="IPR013525">
    <property type="entry name" value="ABC2_TM"/>
</dbReference>
<keyword evidence="4 6" id="KW-0472">Membrane</keyword>
<keyword evidence="10" id="KW-1185">Reference proteome</keyword>
<feature type="domain" description="ABC transmembrane type-2" evidence="8">
    <location>
        <begin position="44"/>
        <end position="267"/>
    </location>
</feature>
<comment type="subcellular location">
    <subcellularLocation>
        <location evidence="6">Cell membrane</location>
        <topology evidence="6">Multi-pass membrane protein</topology>
    </subcellularLocation>
    <subcellularLocation>
        <location evidence="1">Membrane</location>
        <topology evidence="1">Multi-pass membrane protein</topology>
    </subcellularLocation>
</comment>
<dbReference type="RefSeq" id="WP_345287163.1">
    <property type="nucleotide sequence ID" value="NZ_BAABAJ010000026.1"/>
</dbReference>
<organism evidence="9 10">
    <name type="scientific">Streptomyces gulbargensis</name>
    <dbReference type="NCBI Taxonomy" id="364901"/>
    <lineage>
        <taxon>Bacteria</taxon>
        <taxon>Bacillati</taxon>
        <taxon>Actinomycetota</taxon>
        <taxon>Actinomycetes</taxon>
        <taxon>Kitasatosporales</taxon>
        <taxon>Streptomycetaceae</taxon>
        <taxon>Streptomyces</taxon>
    </lineage>
</organism>
<dbReference type="PANTHER" id="PTHR43027:SF2">
    <property type="entry name" value="TRANSPORT PERMEASE PROTEIN"/>
    <property type="match status" value="1"/>
</dbReference>
<accession>A0ABP7N656</accession>
<evidence type="ECO:0000256" key="4">
    <source>
        <dbReference type="ARBA" id="ARBA00023136"/>
    </source>
</evidence>
<dbReference type="EMBL" id="BAABAJ010000026">
    <property type="protein sequence ID" value="GAA3937940.1"/>
    <property type="molecule type" value="Genomic_DNA"/>
</dbReference>
<evidence type="ECO:0000256" key="2">
    <source>
        <dbReference type="ARBA" id="ARBA00022692"/>
    </source>
</evidence>
<feature type="transmembrane region" description="Helical" evidence="6">
    <location>
        <begin position="76"/>
        <end position="102"/>
    </location>
</feature>
<dbReference type="InterPro" id="IPR052902">
    <property type="entry name" value="ABC-2_transporter"/>
</dbReference>
<reference evidence="10" key="1">
    <citation type="journal article" date="2019" name="Int. J. Syst. Evol. Microbiol.">
        <title>The Global Catalogue of Microorganisms (GCM) 10K type strain sequencing project: providing services to taxonomists for standard genome sequencing and annotation.</title>
        <authorList>
            <consortium name="The Broad Institute Genomics Platform"/>
            <consortium name="The Broad Institute Genome Sequencing Center for Infectious Disease"/>
            <person name="Wu L."/>
            <person name="Ma J."/>
        </authorList>
    </citation>
    <scope>NUCLEOTIDE SEQUENCE [LARGE SCALE GENOMIC DNA]</scope>
    <source>
        <strain evidence="10">JCM 16956</strain>
    </source>
</reference>
<evidence type="ECO:0000256" key="1">
    <source>
        <dbReference type="ARBA" id="ARBA00004141"/>
    </source>
</evidence>
<evidence type="ECO:0000256" key="7">
    <source>
        <dbReference type="SAM" id="MobiDB-lite"/>
    </source>
</evidence>